<evidence type="ECO:0000256" key="6">
    <source>
        <dbReference type="ARBA" id="ARBA00023212"/>
    </source>
</evidence>
<dbReference type="Proteomes" id="UP000018208">
    <property type="component" value="Unassembled WGS sequence"/>
</dbReference>
<keyword evidence="6" id="KW-0206">Cytoskeleton</keyword>
<dbReference type="AlphaFoldDB" id="V6LEI9"/>
<dbReference type="EMBL" id="KI546166">
    <property type="protein sequence ID" value="EST42116.1"/>
    <property type="molecule type" value="Genomic_DNA"/>
</dbReference>
<comment type="similarity">
    <text evidence="2">Belongs to the SF-assemblin family.</text>
</comment>
<gene>
    <name evidence="7" type="ORF">SS50377_18425</name>
    <name evidence="8" type="ORF">SS50377_22389</name>
</gene>
<dbReference type="GO" id="GO:0005200">
    <property type="term" value="F:structural constituent of cytoskeleton"/>
    <property type="evidence" value="ECO:0007669"/>
    <property type="project" value="InterPro"/>
</dbReference>
<organism evidence="7">
    <name type="scientific">Spironucleus salmonicida</name>
    <dbReference type="NCBI Taxonomy" id="348837"/>
    <lineage>
        <taxon>Eukaryota</taxon>
        <taxon>Metamonada</taxon>
        <taxon>Diplomonadida</taxon>
        <taxon>Hexamitidae</taxon>
        <taxon>Hexamitinae</taxon>
        <taxon>Spironucleus</taxon>
    </lineage>
</organism>
<sequence>MTHFSTHLDVLNDDLLSFNESLYQQVKKFNLHNASLIKLIQSTLQHLDRVLQIESRQRDQNFLDVKARIQQQAKDIEVQFLEQIEDVKVQNHIFFTSLNEQNNELISELQNQKILLNNTLLEWKSSNTKSTAMIKTNLDTKRAERIQRVSDLRDIQETQHRSFNQKILFWQNSVEQSLVNMVVYGQNIEKSYENGNKDDLQDFERWSGKLKKQLEDEISTRKVSSNNLNKTISIAMETLQNSMNQLGEFYE</sequence>
<evidence type="ECO:0000256" key="5">
    <source>
        <dbReference type="ARBA" id="ARBA00023054"/>
    </source>
</evidence>
<reference evidence="7 8" key="1">
    <citation type="journal article" date="2014" name="PLoS Genet.">
        <title>The Genome of Spironucleus salmonicida Highlights a Fish Pathogen Adapted to Fluctuating Environments.</title>
        <authorList>
            <person name="Xu F."/>
            <person name="Jerlstrom-Hultqvist J."/>
            <person name="Einarsson E."/>
            <person name="Astvaldsson A."/>
            <person name="Svard S.G."/>
            <person name="Andersson J.O."/>
        </authorList>
    </citation>
    <scope>NUCLEOTIDE SEQUENCE</scope>
    <source>
        <strain evidence="8">ATCC 50377</strain>
    </source>
</reference>
<comment type="subcellular location">
    <subcellularLocation>
        <location evidence="1">Cytoplasm</location>
        <location evidence="1">Cytoskeleton</location>
    </subcellularLocation>
</comment>
<proteinExistence type="inferred from homology"/>
<keyword evidence="4" id="KW-0493">Microtubule</keyword>
<accession>V6LEI9</accession>
<dbReference type="VEuPathDB" id="GiardiaDB:SS50377_22389"/>
<dbReference type="EMBL" id="AUWU02000003">
    <property type="protein sequence ID" value="KAH0574774.1"/>
    <property type="molecule type" value="Genomic_DNA"/>
</dbReference>
<evidence type="ECO:0000256" key="4">
    <source>
        <dbReference type="ARBA" id="ARBA00022701"/>
    </source>
</evidence>
<protein>
    <submittedName>
        <fullName evidence="7">SF-assemblin</fullName>
    </submittedName>
</protein>
<keyword evidence="5" id="KW-0175">Coiled coil</keyword>
<evidence type="ECO:0000256" key="2">
    <source>
        <dbReference type="ARBA" id="ARBA00005678"/>
    </source>
</evidence>
<evidence type="ECO:0000313" key="9">
    <source>
        <dbReference type="Proteomes" id="UP000018208"/>
    </source>
</evidence>
<keyword evidence="9" id="KW-1185">Reference proteome</keyword>
<evidence type="ECO:0000313" key="8">
    <source>
        <dbReference type="EMBL" id="KAH0574774.1"/>
    </source>
</evidence>
<dbReference type="GO" id="GO:0005874">
    <property type="term" value="C:microtubule"/>
    <property type="evidence" value="ECO:0007669"/>
    <property type="project" value="UniProtKB-KW"/>
</dbReference>
<dbReference type="InterPro" id="IPR008374">
    <property type="entry name" value="SF_assemblin/giardin_b"/>
</dbReference>
<keyword evidence="3" id="KW-0963">Cytoplasm</keyword>
<evidence type="ECO:0000313" key="7">
    <source>
        <dbReference type="EMBL" id="EST42116.1"/>
    </source>
</evidence>
<evidence type="ECO:0000256" key="3">
    <source>
        <dbReference type="ARBA" id="ARBA00022490"/>
    </source>
</evidence>
<name>V6LEI9_9EUKA</name>
<reference evidence="8" key="2">
    <citation type="submission" date="2020-12" db="EMBL/GenBank/DDBJ databases">
        <title>New Spironucleus salmonicida genome in near-complete chromosomes.</title>
        <authorList>
            <person name="Xu F."/>
            <person name="Kurt Z."/>
            <person name="Jimenez-Gonzalez A."/>
            <person name="Astvaldsson A."/>
            <person name="Andersson J.O."/>
            <person name="Svard S.G."/>
        </authorList>
    </citation>
    <scope>NUCLEOTIDE SEQUENCE</scope>
    <source>
        <strain evidence="8">ATCC 50377</strain>
    </source>
</reference>
<evidence type="ECO:0000256" key="1">
    <source>
        <dbReference type="ARBA" id="ARBA00004245"/>
    </source>
</evidence>
<dbReference type="Pfam" id="PF06705">
    <property type="entry name" value="SF-assemblin"/>
    <property type="match status" value="1"/>
</dbReference>